<dbReference type="InterPro" id="IPR012675">
    <property type="entry name" value="Beta-grasp_dom_sf"/>
</dbReference>
<sequence>MLTTVKFFAFLAEKTHKTEVKLNLQQCQTVGEVREVISSEFPEIAVDLATCMLAVNMEFQQDQDLLPEEITEIAVIPPVSGG</sequence>
<evidence type="ECO:0000256" key="1">
    <source>
        <dbReference type="ARBA" id="ARBA00022741"/>
    </source>
</evidence>
<dbReference type="PATRIC" id="fig|1030009.3.peg.1064"/>
<protein>
    <recommendedName>
        <fullName evidence="3">Molybdopterin synthase sulfur carrier subunit</fullName>
    </recommendedName>
</protein>
<dbReference type="GO" id="GO:0000166">
    <property type="term" value="F:nucleotide binding"/>
    <property type="evidence" value="ECO:0007669"/>
    <property type="project" value="UniProtKB-KW"/>
</dbReference>
<comment type="similarity">
    <text evidence="2">Belongs to the MoaD family.</text>
</comment>
<evidence type="ECO:0000313" key="4">
    <source>
        <dbReference type="EMBL" id="AEH92080.1"/>
    </source>
</evidence>
<evidence type="ECO:0000256" key="2">
    <source>
        <dbReference type="ARBA" id="ARBA00024200"/>
    </source>
</evidence>
<dbReference type="HOGENOM" id="CLU_114601_4_4_9"/>
<reference evidence="4 5" key="1">
    <citation type="journal article" date="2011" name="J. Bacteriol.">
        <title>Genome sequence of the nonpathogenic Listeria monocytogenes serovar 4a strain M7.</title>
        <authorList>
            <person name="Chen J."/>
            <person name="Xia Y."/>
            <person name="Cheng C."/>
            <person name="Fang C."/>
            <person name="Shan Y."/>
            <person name="Jin G."/>
            <person name="Fang W."/>
        </authorList>
    </citation>
    <scope>NUCLEOTIDE SEQUENCE [LARGE SCALE GENOMIC DNA]</scope>
    <source>
        <strain evidence="4 5">M7</strain>
    </source>
</reference>
<dbReference type="CDD" id="cd00754">
    <property type="entry name" value="Ubl_MoaD"/>
    <property type="match status" value="1"/>
</dbReference>
<dbReference type="UniPathway" id="UPA00344"/>
<proteinExistence type="inferred from homology"/>
<dbReference type="InterPro" id="IPR003749">
    <property type="entry name" value="ThiS/MoaD-like"/>
</dbReference>
<dbReference type="InterPro" id="IPR016155">
    <property type="entry name" value="Mopterin_synth/thiamin_S_b"/>
</dbReference>
<dbReference type="InterPro" id="IPR044672">
    <property type="entry name" value="MOCS2A"/>
</dbReference>
<dbReference type="Gene3D" id="3.10.20.30">
    <property type="match status" value="1"/>
</dbReference>
<evidence type="ECO:0000256" key="3">
    <source>
        <dbReference type="ARBA" id="ARBA00024247"/>
    </source>
</evidence>
<dbReference type="GO" id="GO:0006777">
    <property type="term" value="P:Mo-molybdopterin cofactor biosynthetic process"/>
    <property type="evidence" value="ECO:0007669"/>
    <property type="project" value="InterPro"/>
</dbReference>
<keyword evidence="1" id="KW-0547">Nucleotide-binding</keyword>
<accession>A0A0E0UVS7</accession>
<evidence type="ECO:0000313" key="5">
    <source>
        <dbReference type="Proteomes" id="UP000000486"/>
    </source>
</evidence>
<dbReference type="AlphaFoldDB" id="A0A0E0UVS7"/>
<dbReference type="GO" id="GO:1990133">
    <property type="term" value="C:molybdopterin adenylyltransferase complex"/>
    <property type="evidence" value="ECO:0007669"/>
    <property type="project" value="TreeGrafter"/>
</dbReference>
<dbReference type="PANTHER" id="PTHR33359">
    <property type="entry name" value="MOLYBDOPTERIN SYNTHASE SULFUR CARRIER SUBUNIT"/>
    <property type="match status" value="1"/>
</dbReference>
<dbReference type="RefSeq" id="WP_003730106.1">
    <property type="nucleotide sequence ID" value="NC_017537.1"/>
</dbReference>
<organism evidence="4 5">
    <name type="scientific">Listeria monocytogenes serotype 4a (strain M7)</name>
    <dbReference type="NCBI Taxonomy" id="1030009"/>
    <lineage>
        <taxon>Bacteria</taxon>
        <taxon>Bacillati</taxon>
        <taxon>Bacillota</taxon>
        <taxon>Bacilli</taxon>
        <taxon>Bacillales</taxon>
        <taxon>Listeriaceae</taxon>
        <taxon>Listeria</taxon>
    </lineage>
</organism>
<gene>
    <name evidence="4" type="primary">moaD</name>
    <name evidence="4" type="ordered locus">LMM7_1075</name>
</gene>
<dbReference type="Pfam" id="PF02597">
    <property type="entry name" value="ThiS"/>
    <property type="match status" value="1"/>
</dbReference>
<dbReference type="PANTHER" id="PTHR33359:SF1">
    <property type="entry name" value="MOLYBDOPTERIN SYNTHASE SULFUR CARRIER SUBUNIT"/>
    <property type="match status" value="1"/>
</dbReference>
<dbReference type="KEGG" id="lmq:LMM7_1075"/>
<dbReference type="NCBIfam" id="TIGR01682">
    <property type="entry name" value="moaD"/>
    <property type="match status" value="1"/>
</dbReference>
<dbReference type="SUPFAM" id="SSF54285">
    <property type="entry name" value="MoaD/ThiS"/>
    <property type="match status" value="1"/>
</dbReference>
<name>A0A0E0UVS7_LISMM</name>
<dbReference type="Proteomes" id="UP000000486">
    <property type="component" value="Chromosome"/>
</dbReference>
<dbReference type="EMBL" id="CP002816">
    <property type="protein sequence ID" value="AEH92080.1"/>
    <property type="molecule type" value="Genomic_DNA"/>
</dbReference>